<feature type="region of interest" description="Disordered" evidence="1">
    <location>
        <begin position="1"/>
        <end position="56"/>
    </location>
</feature>
<dbReference type="InterPro" id="IPR043137">
    <property type="entry name" value="GGT_ssub_C"/>
</dbReference>
<keyword evidence="2" id="KW-0812">Transmembrane</keyword>
<proteinExistence type="predicted"/>
<dbReference type="Pfam" id="PF01019">
    <property type="entry name" value="G_glu_transpept"/>
    <property type="match status" value="1"/>
</dbReference>
<evidence type="ECO:0000313" key="3">
    <source>
        <dbReference type="Proteomes" id="UP001652625"/>
    </source>
</evidence>
<keyword evidence="2" id="KW-1133">Transmembrane helix</keyword>
<protein>
    <submittedName>
        <fullName evidence="4">Glutathione hydrolase 1 proenzyme</fullName>
    </submittedName>
</protein>
<dbReference type="PANTHER" id="PTHR11686:SF9">
    <property type="entry name" value="RE13973P"/>
    <property type="match status" value="1"/>
</dbReference>
<dbReference type="SUPFAM" id="SSF56235">
    <property type="entry name" value="N-terminal nucleophile aminohydrolases (Ntn hydrolases)"/>
    <property type="match status" value="1"/>
</dbReference>
<dbReference type="NCBIfam" id="TIGR00066">
    <property type="entry name" value="g_glut_trans"/>
    <property type="match status" value="1"/>
</dbReference>
<keyword evidence="3" id="KW-1185">Reference proteome</keyword>
<dbReference type="InterPro" id="IPR029055">
    <property type="entry name" value="Ntn_hydrolases_N"/>
</dbReference>
<dbReference type="Gene3D" id="1.10.246.130">
    <property type="match status" value="1"/>
</dbReference>
<dbReference type="PANTHER" id="PTHR11686">
    <property type="entry name" value="GAMMA GLUTAMYL TRANSPEPTIDASE"/>
    <property type="match status" value="1"/>
</dbReference>
<accession>A0ABM4CN72</accession>
<evidence type="ECO:0000313" key="4">
    <source>
        <dbReference type="RefSeq" id="XP_065663263.1"/>
    </source>
</evidence>
<evidence type="ECO:0000256" key="2">
    <source>
        <dbReference type="SAM" id="Phobius"/>
    </source>
</evidence>
<name>A0ABM4CN72_HYDVU</name>
<dbReference type="Gene3D" id="3.60.20.40">
    <property type="match status" value="1"/>
</dbReference>
<gene>
    <name evidence="4" type="primary">LOC100200581</name>
</gene>
<feature type="compositionally biased region" description="Basic and acidic residues" evidence="1">
    <location>
        <begin position="1"/>
        <end position="13"/>
    </location>
</feature>
<dbReference type="InterPro" id="IPR000101">
    <property type="entry name" value="GGT_peptidase"/>
</dbReference>
<sequence length="674" mass="73791">MIKNEKKPAENEYKSSNSLELTNGPRENKNPDLSIKTSDSSNKTSTTTESLNIIPSSSDVNATGCFEESPGDMEANPNKRGNNCSAKQLIVMSLTTFAVFLGIAAATGITLTLFTKKSHIHGKIHDTYAAELYAKAAVSSDAGACSKIGVNILRQNGSAVDSAIATTLCLGVINMYATGIGGGGFMLIYIKENNTFEALDFRERAPGKSTVDMFEKNINKSRYGGQAIGVPGQIKGLYFAWRKYGRLPWEKLVDTAIQLTSEGFVVHPILNRVATLSKEFIKTDAGLRNLLLTSGYQPIQAGTVLKDPKLAETLKIIRDDPESFYSGKLAEKIVKDISIAGGIVTLDDLAEYKVETRNIITTYINDLKLSTIGLPSGGVSVIQFLNILKGYFLSPLDMDPTDPEKSAKTYHRIIEALKFTFAQKSKYGDPNFIDKNQLNKETEHALDENFGDSLRLKIDDSKTRDFQYYGSEYVIPSDKGTSHASILAENGDAVSVTTTINEWFGCMYRSTETGIIYNNEMSDFSTMNTIQEGLAPLAPSPYNKVHSGKTPVSSMSPIIMTDKNGEVKFVIGGTGGGRIIASVSQAIINKMWFGLDLAHSVASPRLYHQLWPNYINIEEGSSISEEIIKKLQAKGHTFETILPMKTSAQAIYVERPGIVYAMSDPRREGKTDGY</sequence>
<keyword evidence="2" id="KW-0472">Membrane</keyword>
<dbReference type="PRINTS" id="PR01210">
    <property type="entry name" value="GGTRANSPTASE"/>
</dbReference>
<organism evidence="3 4">
    <name type="scientific">Hydra vulgaris</name>
    <name type="common">Hydra</name>
    <name type="synonym">Hydra attenuata</name>
    <dbReference type="NCBI Taxonomy" id="6087"/>
    <lineage>
        <taxon>Eukaryota</taxon>
        <taxon>Metazoa</taxon>
        <taxon>Cnidaria</taxon>
        <taxon>Hydrozoa</taxon>
        <taxon>Hydroidolina</taxon>
        <taxon>Anthoathecata</taxon>
        <taxon>Aplanulata</taxon>
        <taxon>Hydridae</taxon>
        <taxon>Hydra</taxon>
    </lineage>
</organism>
<dbReference type="RefSeq" id="XP_065663263.1">
    <property type="nucleotide sequence ID" value="XM_065807191.1"/>
</dbReference>
<feature type="compositionally biased region" description="Low complexity" evidence="1">
    <location>
        <begin position="37"/>
        <end position="50"/>
    </location>
</feature>
<keyword evidence="4" id="KW-0378">Hydrolase</keyword>
<reference evidence="4" key="1">
    <citation type="submission" date="2025-08" db="UniProtKB">
        <authorList>
            <consortium name="RefSeq"/>
        </authorList>
    </citation>
    <scope>IDENTIFICATION</scope>
</reference>
<feature type="transmembrane region" description="Helical" evidence="2">
    <location>
        <begin position="89"/>
        <end position="114"/>
    </location>
</feature>
<dbReference type="Proteomes" id="UP001652625">
    <property type="component" value="Chromosome 10"/>
</dbReference>
<dbReference type="GeneID" id="100200581"/>
<evidence type="ECO:0000256" key="1">
    <source>
        <dbReference type="SAM" id="MobiDB-lite"/>
    </source>
</evidence>
<dbReference type="InterPro" id="IPR043138">
    <property type="entry name" value="GGT_lsub"/>
</dbReference>
<dbReference type="GO" id="GO:0016787">
    <property type="term" value="F:hydrolase activity"/>
    <property type="evidence" value="ECO:0007669"/>
    <property type="project" value="UniProtKB-KW"/>
</dbReference>